<gene>
    <name evidence="1" type="ORF">IHE45_03G002000</name>
</gene>
<protein>
    <submittedName>
        <fullName evidence="1">Uncharacterized protein</fullName>
    </submittedName>
</protein>
<comment type="caution">
    <text evidence="1">The sequence shown here is derived from an EMBL/GenBank/DDBJ whole genome shotgun (WGS) entry which is preliminary data.</text>
</comment>
<keyword evidence="2" id="KW-1185">Reference proteome</keyword>
<sequence length="111" mass="12404">MIPNVMRYCVTLFATDGGTRRARPTSLILLTNKRAAPISQAILNLSCHGIGGVFPCLNKRSSKLPLAIYSYTRQPYSGHAPSRRTMFGCLMQLSISTCQNKTRRQTDHSMR</sequence>
<dbReference type="Proteomes" id="UP000827976">
    <property type="component" value="Chromosome 3"/>
</dbReference>
<dbReference type="EMBL" id="CM037013">
    <property type="protein sequence ID" value="KAH7687970.1"/>
    <property type="molecule type" value="Genomic_DNA"/>
</dbReference>
<name>A0ACB7WJ17_DIOAL</name>
<proteinExistence type="predicted"/>
<evidence type="ECO:0000313" key="1">
    <source>
        <dbReference type="EMBL" id="KAH7687970.1"/>
    </source>
</evidence>
<organism evidence="1 2">
    <name type="scientific">Dioscorea alata</name>
    <name type="common">Purple yam</name>
    <dbReference type="NCBI Taxonomy" id="55571"/>
    <lineage>
        <taxon>Eukaryota</taxon>
        <taxon>Viridiplantae</taxon>
        <taxon>Streptophyta</taxon>
        <taxon>Embryophyta</taxon>
        <taxon>Tracheophyta</taxon>
        <taxon>Spermatophyta</taxon>
        <taxon>Magnoliopsida</taxon>
        <taxon>Liliopsida</taxon>
        <taxon>Dioscoreales</taxon>
        <taxon>Dioscoreaceae</taxon>
        <taxon>Dioscorea</taxon>
    </lineage>
</organism>
<accession>A0ACB7WJ17</accession>
<evidence type="ECO:0000313" key="2">
    <source>
        <dbReference type="Proteomes" id="UP000827976"/>
    </source>
</evidence>
<reference evidence="2" key="1">
    <citation type="journal article" date="2022" name="Nat. Commun.">
        <title>Chromosome evolution and the genetic basis of agronomically important traits in greater yam.</title>
        <authorList>
            <person name="Bredeson J.V."/>
            <person name="Lyons J.B."/>
            <person name="Oniyinde I.O."/>
            <person name="Okereke N.R."/>
            <person name="Kolade O."/>
            <person name="Nnabue I."/>
            <person name="Nwadili C.O."/>
            <person name="Hribova E."/>
            <person name="Parker M."/>
            <person name="Nwogha J."/>
            <person name="Shu S."/>
            <person name="Carlson J."/>
            <person name="Kariba R."/>
            <person name="Muthemba S."/>
            <person name="Knop K."/>
            <person name="Barton G.J."/>
            <person name="Sherwood A.V."/>
            <person name="Lopez-Montes A."/>
            <person name="Asiedu R."/>
            <person name="Jamnadass R."/>
            <person name="Muchugi A."/>
            <person name="Goodstein D."/>
            <person name="Egesi C.N."/>
            <person name="Featherston J."/>
            <person name="Asfaw A."/>
            <person name="Simpson G.G."/>
            <person name="Dolezel J."/>
            <person name="Hendre P.S."/>
            <person name="Van Deynze A."/>
            <person name="Kumar P.L."/>
            <person name="Obidiegwu J.E."/>
            <person name="Bhattacharjee R."/>
            <person name="Rokhsar D.S."/>
        </authorList>
    </citation>
    <scope>NUCLEOTIDE SEQUENCE [LARGE SCALE GENOMIC DNA]</scope>
    <source>
        <strain evidence="2">cv. TDa95/00328</strain>
    </source>
</reference>